<evidence type="ECO:0000313" key="1">
    <source>
        <dbReference type="EMBL" id="RYU97056.1"/>
    </source>
</evidence>
<sequence>MKKLLLLAVLFSVFAISCGRVPYIYVEKSISHTKDLVYTINTTGSINQTSYLSMDELVRTLTEGLDGQLNKRDYTIKELVVQSAEIKLKRNTGNTALSMNISSLVANNEVSVSPKVPLLRESNIEINEVTVAGANFSFMNDGLDKINNTLANAIKRLYRGSTLIIDIKGSPLPVTARVAVTLTLSITFNMQYSYCEESLFVIDGKVCP</sequence>
<proteinExistence type="predicted"/>
<keyword evidence="2" id="KW-1185">Reference proteome</keyword>
<dbReference type="PROSITE" id="PS51257">
    <property type="entry name" value="PROKAR_LIPOPROTEIN"/>
    <property type="match status" value="1"/>
</dbReference>
<evidence type="ECO:0000313" key="2">
    <source>
        <dbReference type="Proteomes" id="UP000293162"/>
    </source>
</evidence>
<protein>
    <submittedName>
        <fullName evidence="1">Uncharacterized protein</fullName>
    </submittedName>
</protein>
<organism evidence="1 2">
    <name type="scientific">Emticicia agri</name>
    <dbReference type="NCBI Taxonomy" id="2492393"/>
    <lineage>
        <taxon>Bacteria</taxon>
        <taxon>Pseudomonadati</taxon>
        <taxon>Bacteroidota</taxon>
        <taxon>Cytophagia</taxon>
        <taxon>Cytophagales</taxon>
        <taxon>Leadbetterellaceae</taxon>
        <taxon>Emticicia</taxon>
    </lineage>
</organism>
<reference evidence="1 2" key="1">
    <citation type="submission" date="2019-02" db="EMBL/GenBank/DDBJ databases">
        <title>Bacterial novel species Emticicia sp. 17J42-9 isolated from soil.</title>
        <authorList>
            <person name="Jung H.-Y."/>
        </authorList>
    </citation>
    <scope>NUCLEOTIDE SEQUENCE [LARGE SCALE GENOMIC DNA]</scope>
    <source>
        <strain evidence="1 2">17J42-9</strain>
    </source>
</reference>
<gene>
    <name evidence="1" type="ORF">EWM59_03875</name>
</gene>
<accession>A0A4Q5M3R7</accession>
<comment type="caution">
    <text evidence="1">The sequence shown here is derived from an EMBL/GenBank/DDBJ whole genome shotgun (WGS) entry which is preliminary data.</text>
</comment>
<dbReference type="AlphaFoldDB" id="A0A4Q5M3R7"/>
<name>A0A4Q5M3R7_9BACT</name>
<dbReference type="EMBL" id="SEWF01000004">
    <property type="protein sequence ID" value="RYU97056.1"/>
    <property type="molecule type" value="Genomic_DNA"/>
</dbReference>
<dbReference type="Proteomes" id="UP000293162">
    <property type="component" value="Unassembled WGS sequence"/>
</dbReference>
<dbReference type="RefSeq" id="WP_130019633.1">
    <property type="nucleotide sequence ID" value="NZ_SEWF01000004.1"/>
</dbReference>